<dbReference type="PANTHER" id="PTHR21225:SF10">
    <property type="entry name" value="PHOSPHO-2-DEHYDRO-3-DEOXYHEPTONATE ALDOLASE, TYR-SENSITIVE"/>
    <property type="match status" value="1"/>
</dbReference>
<evidence type="ECO:0000256" key="4">
    <source>
        <dbReference type="ARBA" id="ARBA00022605"/>
    </source>
</evidence>
<comment type="catalytic activity">
    <reaction evidence="7 8">
        <text>D-erythrose 4-phosphate + phosphoenolpyruvate + H2O = 7-phospho-2-dehydro-3-deoxy-D-arabino-heptonate + phosphate</text>
        <dbReference type="Rhea" id="RHEA:14717"/>
        <dbReference type="ChEBI" id="CHEBI:15377"/>
        <dbReference type="ChEBI" id="CHEBI:16897"/>
        <dbReference type="ChEBI" id="CHEBI:43474"/>
        <dbReference type="ChEBI" id="CHEBI:58394"/>
        <dbReference type="ChEBI" id="CHEBI:58702"/>
        <dbReference type="EC" id="2.5.1.54"/>
    </reaction>
</comment>
<feature type="domain" description="DAHP synthetase I/KDSA" evidence="9">
    <location>
        <begin position="44"/>
        <end position="338"/>
    </location>
</feature>
<dbReference type="RefSeq" id="WP_100918714.1">
    <property type="nucleotide sequence ID" value="NZ_CP020370.1"/>
</dbReference>
<dbReference type="Gene3D" id="3.20.20.70">
    <property type="entry name" value="Aldolase class I"/>
    <property type="match status" value="1"/>
</dbReference>
<evidence type="ECO:0000256" key="3">
    <source>
        <dbReference type="ARBA" id="ARBA00007985"/>
    </source>
</evidence>
<keyword evidence="6 8" id="KW-0057">Aromatic amino acid biosynthesis</keyword>
<dbReference type="EC" id="2.5.1.54" evidence="8"/>
<dbReference type="PIRSF" id="PIRSF001361">
    <property type="entry name" value="DAHP_synthase"/>
    <property type="match status" value="1"/>
</dbReference>
<evidence type="ECO:0000313" key="10">
    <source>
        <dbReference type="EMBL" id="AUB80934.1"/>
    </source>
</evidence>
<dbReference type="AlphaFoldDB" id="A0A2K8U5T4"/>
<keyword evidence="4 8" id="KW-0028">Amino-acid biosynthesis</keyword>
<dbReference type="GO" id="GO:0009073">
    <property type="term" value="P:aromatic amino acid family biosynthetic process"/>
    <property type="evidence" value="ECO:0007669"/>
    <property type="project" value="UniProtKB-KW"/>
</dbReference>
<dbReference type="FunFam" id="3.20.20.70:FF:000005">
    <property type="entry name" value="Phospho-2-dehydro-3-deoxyheptonate aldolase"/>
    <property type="match status" value="1"/>
</dbReference>
<organism evidence="10 11">
    <name type="scientific">Candidatus Thiodictyon syntrophicum</name>
    <dbReference type="NCBI Taxonomy" id="1166950"/>
    <lineage>
        <taxon>Bacteria</taxon>
        <taxon>Pseudomonadati</taxon>
        <taxon>Pseudomonadota</taxon>
        <taxon>Gammaproteobacteria</taxon>
        <taxon>Chromatiales</taxon>
        <taxon>Chromatiaceae</taxon>
        <taxon>Thiodictyon</taxon>
    </lineage>
</organism>
<evidence type="ECO:0000256" key="7">
    <source>
        <dbReference type="ARBA" id="ARBA00047508"/>
    </source>
</evidence>
<dbReference type="OrthoDB" id="9807331at2"/>
<comment type="pathway">
    <text evidence="2 8">Metabolic intermediate biosynthesis; chorismate biosynthesis; chorismate from D-erythrose 4-phosphate and phosphoenolpyruvate: step 1/7.</text>
</comment>
<evidence type="ECO:0000313" key="11">
    <source>
        <dbReference type="Proteomes" id="UP000232638"/>
    </source>
</evidence>
<gene>
    <name evidence="10" type="ORF">THSYN_08210</name>
</gene>
<dbReference type="GO" id="GO:0042802">
    <property type="term" value="F:identical protein binding"/>
    <property type="evidence" value="ECO:0007669"/>
    <property type="project" value="UniProtKB-ARBA"/>
</dbReference>
<keyword evidence="5 8" id="KW-0808">Transferase</keyword>
<dbReference type="GO" id="GO:0009423">
    <property type="term" value="P:chorismate biosynthetic process"/>
    <property type="evidence" value="ECO:0007669"/>
    <property type="project" value="UniProtKB-UniPathway"/>
</dbReference>
<dbReference type="InterPro" id="IPR013785">
    <property type="entry name" value="Aldolase_TIM"/>
</dbReference>
<keyword evidence="11" id="KW-1185">Reference proteome</keyword>
<dbReference type="UniPathway" id="UPA00053">
    <property type="reaction ID" value="UER00084"/>
</dbReference>
<name>A0A2K8U5T4_9GAMM</name>
<dbReference type="Proteomes" id="UP000232638">
    <property type="component" value="Chromosome"/>
</dbReference>
<dbReference type="NCBIfam" id="TIGR00034">
    <property type="entry name" value="aroFGH"/>
    <property type="match status" value="1"/>
</dbReference>
<evidence type="ECO:0000256" key="2">
    <source>
        <dbReference type="ARBA" id="ARBA00004688"/>
    </source>
</evidence>
<dbReference type="InterPro" id="IPR006218">
    <property type="entry name" value="DAHP1/KDSA"/>
</dbReference>
<dbReference type="PANTHER" id="PTHR21225">
    <property type="entry name" value="PHOSPHO-2-DEHYDRO-3-DEOXYHEPTONATE ALDOLASE DAHP SYNTHETASE"/>
    <property type="match status" value="1"/>
</dbReference>
<evidence type="ECO:0000256" key="5">
    <source>
        <dbReference type="ARBA" id="ARBA00022679"/>
    </source>
</evidence>
<dbReference type="GO" id="GO:0005737">
    <property type="term" value="C:cytoplasm"/>
    <property type="evidence" value="ECO:0007669"/>
    <property type="project" value="TreeGrafter"/>
</dbReference>
<reference evidence="10 11" key="1">
    <citation type="submission" date="2017-03" db="EMBL/GenBank/DDBJ databases">
        <title>Complete genome sequence of Candidatus 'Thiodictyon syntrophicum' sp. nov. strain Cad16T, a photolithoautotroph purple sulfur bacterium isolated from an alpine meromictic lake.</title>
        <authorList>
            <person name="Luedin S.M."/>
            <person name="Pothier J.F."/>
            <person name="Danza F."/>
            <person name="Storelli N."/>
            <person name="Wittwer M."/>
            <person name="Tonolla M."/>
        </authorList>
    </citation>
    <scope>NUCLEOTIDE SEQUENCE [LARGE SCALE GENOMIC DNA]</scope>
    <source>
        <strain evidence="10 11">Cad16T</strain>
    </source>
</reference>
<dbReference type="GO" id="GO:0008652">
    <property type="term" value="P:amino acid biosynthetic process"/>
    <property type="evidence" value="ECO:0007669"/>
    <property type="project" value="UniProtKB-KW"/>
</dbReference>
<dbReference type="InterPro" id="IPR006219">
    <property type="entry name" value="DAHP_synth_1"/>
</dbReference>
<proteinExistence type="inferred from homology"/>
<dbReference type="EMBL" id="CP020370">
    <property type="protein sequence ID" value="AUB80934.1"/>
    <property type="molecule type" value="Genomic_DNA"/>
</dbReference>
<dbReference type="Pfam" id="PF00793">
    <property type="entry name" value="DAHP_synth_1"/>
    <property type="match status" value="1"/>
</dbReference>
<accession>A0A2K8U5T4</accession>
<dbReference type="NCBIfam" id="NF009395">
    <property type="entry name" value="PRK12755.1"/>
    <property type="match status" value="1"/>
</dbReference>
<dbReference type="KEGG" id="tsy:THSYN_08210"/>
<sequence>MQHTENLNVVAFDPMPSPHEILGAAPISERAAATVVAGRATLEAILDRRDPRLFVIVGPCSIHDPVAGLDYAQRLKGLADEVADTLVLVIRVYFEKPRTTTGWKGFINDPDLNDTFRIAEGMERARRFLLAVTELGLPAATEALDPISPQYLGDLIAWTAIGARTSESQTHREMSSGLSTPVGFKNGTDGCIDNAINAIVSAAQPHSFLGINALGQSSIVRTRGNRYGHLVLRGGGARPNYDTVSVAMAEQALAKAKLPANLVIDCSHANSSKRPELQPLVMQDCVNQIRVGNRSIVGLMIESFIAAGNQPIPTDLSQLRYGCSVTDACVDWPTTQQMIRQARAALRAPLTDRGKV</sequence>
<protein>
    <recommendedName>
        <fullName evidence="8">Phospho-2-dehydro-3-deoxyheptonate aldolase</fullName>
        <ecNumber evidence="8">2.5.1.54</ecNumber>
    </recommendedName>
</protein>
<dbReference type="SUPFAM" id="SSF51569">
    <property type="entry name" value="Aldolase"/>
    <property type="match status" value="1"/>
</dbReference>
<dbReference type="GO" id="GO:0003849">
    <property type="term" value="F:3-deoxy-7-phosphoheptulonate synthase activity"/>
    <property type="evidence" value="ECO:0007669"/>
    <property type="project" value="UniProtKB-EC"/>
</dbReference>
<evidence type="ECO:0000256" key="1">
    <source>
        <dbReference type="ARBA" id="ARBA00003726"/>
    </source>
</evidence>
<evidence type="ECO:0000256" key="6">
    <source>
        <dbReference type="ARBA" id="ARBA00023141"/>
    </source>
</evidence>
<comment type="function">
    <text evidence="1 8">Stereospecific condensation of phosphoenolpyruvate (PEP) and D-erythrose-4-phosphate (E4P) giving rise to 3-deoxy-D-arabino-heptulosonate-7-phosphate (DAHP).</text>
</comment>
<evidence type="ECO:0000256" key="8">
    <source>
        <dbReference type="PIRNR" id="PIRNR001361"/>
    </source>
</evidence>
<evidence type="ECO:0000259" key="9">
    <source>
        <dbReference type="Pfam" id="PF00793"/>
    </source>
</evidence>
<comment type="similarity">
    <text evidence="3 8">Belongs to the class-I DAHP synthase family.</text>
</comment>